<evidence type="ECO:0000313" key="3">
    <source>
        <dbReference type="Proteomes" id="UP001240678"/>
    </source>
</evidence>
<keyword evidence="3" id="KW-1185">Reference proteome</keyword>
<evidence type="ECO:0000313" key="2">
    <source>
        <dbReference type="EMBL" id="KAK1537213.1"/>
    </source>
</evidence>
<sequence length="136" mass="14875">MSALLLTTATTKLLSLGNSLLLAHLVACVREVAIFYMFGADMFLVSSQALTRHAKQDREAWNWTTGWLCFLLFPSLFSSTFWLPSPPPVLSLRCLSLPVTFCSSCHGPPPLPPSTGSTVPSSSSWLAGHERFHPVL</sequence>
<dbReference type="RefSeq" id="XP_060319372.1">
    <property type="nucleotide sequence ID" value="XM_060450722.1"/>
</dbReference>
<accession>A0AAI9Z9C2</accession>
<gene>
    <name evidence="2" type="ORF">CCOS01_02533</name>
</gene>
<evidence type="ECO:0000256" key="1">
    <source>
        <dbReference type="SAM" id="Phobius"/>
    </source>
</evidence>
<proteinExistence type="predicted"/>
<protein>
    <submittedName>
        <fullName evidence="2">Uncharacterized protein</fullName>
    </submittedName>
</protein>
<name>A0AAI9Z9C2_9PEZI</name>
<organism evidence="2 3">
    <name type="scientific">Colletotrichum costaricense</name>
    <dbReference type="NCBI Taxonomy" id="1209916"/>
    <lineage>
        <taxon>Eukaryota</taxon>
        <taxon>Fungi</taxon>
        <taxon>Dikarya</taxon>
        <taxon>Ascomycota</taxon>
        <taxon>Pezizomycotina</taxon>
        <taxon>Sordariomycetes</taxon>
        <taxon>Hypocreomycetidae</taxon>
        <taxon>Glomerellales</taxon>
        <taxon>Glomerellaceae</taxon>
        <taxon>Colletotrichum</taxon>
        <taxon>Colletotrichum acutatum species complex</taxon>
    </lineage>
</organism>
<dbReference type="Proteomes" id="UP001240678">
    <property type="component" value="Unassembled WGS sequence"/>
</dbReference>
<dbReference type="GeneID" id="85334269"/>
<keyword evidence="1" id="KW-0472">Membrane</keyword>
<dbReference type="AlphaFoldDB" id="A0AAI9Z9C2"/>
<keyword evidence="1" id="KW-1133">Transmembrane helix</keyword>
<reference evidence="2 3" key="1">
    <citation type="submission" date="2016-10" db="EMBL/GenBank/DDBJ databases">
        <title>The genome sequence of Colletotrichum fioriniae PJ7.</title>
        <authorList>
            <person name="Baroncelli R."/>
        </authorList>
    </citation>
    <scope>NUCLEOTIDE SEQUENCE [LARGE SCALE GENOMIC DNA]</scope>
    <source>
        <strain evidence="2 3">IMI 309622</strain>
    </source>
</reference>
<dbReference type="EMBL" id="MOOE01000002">
    <property type="protein sequence ID" value="KAK1537213.1"/>
    <property type="molecule type" value="Genomic_DNA"/>
</dbReference>
<feature type="transmembrane region" description="Helical" evidence="1">
    <location>
        <begin position="63"/>
        <end position="83"/>
    </location>
</feature>
<keyword evidence="1" id="KW-0812">Transmembrane</keyword>
<comment type="caution">
    <text evidence="2">The sequence shown here is derived from an EMBL/GenBank/DDBJ whole genome shotgun (WGS) entry which is preliminary data.</text>
</comment>